<dbReference type="InterPro" id="IPR054722">
    <property type="entry name" value="PolX-like_BBD"/>
</dbReference>
<dbReference type="GO" id="GO:0003676">
    <property type="term" value="F:nucleic acid binding"/>
    <property type="evidence" value="ECO:0007669"/>
    <property type="project" value="InterPro"/>
</dbReference>
<dbReference type="PROSITE" id="PS50158">
    <property type="entry name" value="ZF_CCHC"/>
    <property type="match status" value="1"/>
</dbReference>
<reference evidence="5" key="2">
    <citation type="submission" date="2025-08" db="UniProtKB">
        <authorList>
            <consortium name="RefSeq"/>
        </authorList>
    </citation>
    <scope>IDENTIFICATION</scope>
    <source>
        <tissue evidence="5">Leaf</tissue>
    </source>
</reference>
<feature type="region of interest" description="Disordered" evidence="2">
    <location>
        <begin position="1"/>
        <end position="29"/>
    </location>
</feature>
<evidence type="ECO:0000259" key="3">
    <source>
        <dbReference type="PROSITE" id="PS50158"/>
    </source>
</evidence>
<evidence type="ECO:0000256" key="2">
    <source>
        <dbReference type="SAM" id="MobiDB-lite"/>
    </source>
</evidence>
<feature type="compositionally biased region" description="Basic residues" evidence="2">
    <location>
        <begin position="1"/>
        <end position="22"/>
    </location>
</feature>
<accession>A0A1U7XVW9</accession>
<dbReference type="RefSeq" id="XP_009795078.1">
    <property type="nucleotide sequence ID" value="XM_009796776.1"/>
</dbReference>
<dbReference type="AlphaFoldDB" id="A0A1U7XVW9"/>
<organism evidence="4 5">
    <name type="scientific">Nicotiana sylvestris</name>
    <name type="common">Wood tobacco</name>
    <name type="synonym">South American tobacco</name>
    <dbReference type="NCBI Taxonomy" id="4096"/>
    <lineage>
        <taxon>Eukaryota</taxon>
        <taxon>Viridiplantae</taxon>
        <taxon>Streptophyta</taxon>
        <taxon>Embryophyta</taxon>
        <taxon>Tracheophyta</taxon>
        <taxon>Spermatophyta</taxon>
        <taxon>Magnoliopsida</taxon>
        <taxon>eudicotyledons</taxon>
        <taxon>Gunneridae</taxon>
        <taxon>Pentapetalae</taxon>
        <taxon>asterids</taxon>
        <taxon>lamiids</taxon>
        <taxon>Solanales</taxon>
        <taxon>Solanaceae</taxon>
        <taxon>Nicotianoideae</taxon>
        <taxon>Nicotianeae</taxon>
        <taxon>Nicotiana</taxon>
    </lineage>
</organism>
<proteinExistence type="predicted"/>
<feature type="domain" description="CCHC-type" evidence="3">
    <location>
        <begin position="33"/>
        <end position="49"/>
    </location>
</feature>
<evidence type="ECO:0000313" key="4">
    <source>
        <dbReference type="Proteomes" id="UP000189701"/>
    </source>
</evidence>
<evidence type="ECO:0000256" key="1">
    <source>
        <dbReference type="PROSITE-ProRule" id="PRU00047"/>
    </source>
</evidence>
<reference evidence="4" key="1">
    <citation type="journal article" date="2013" name="Genome Biol.">
        <title>Reference genomes and transcriptomes of Nicotiana sylvestris and Nicotiana tomentosiformis.</title>
        <authorList>
            <person name="Sierro N."/>
            <person name="Battey J.N."/>
            <person name="Ouadi S."/>
            <person name="Bovet L."/>
            <person name="Goepfert S."/>
            <person name="Bakaher N."/>
            <person name="Peitsch M.C."/>
            <person name="Ivanov N.V."/>
        </authorList>
    </citation>
    <scope>NUCLEOTIDE SEQUENCE [LARGE SCALE GENOMIC DNA]</scope>
</reference>
<dbReference type="Pfam" id="PF07727">
    <property type="entry name" value="RVT_2"/>
    <property type="match status" value="1"/>
</dbReference>
<dbReference type="eggNOG" id="KOG0017">
    <property type="taxonomic scope" value="Eukaryota"/>
</dbReference>
<dbReference type="InterPro" id="IPR013103">
    <property type="entry name" value="RVT_2"/>
</dbReference>
<dbReference type="InterPro" id="IPR036875">
    <property type="entry name" value="Znf_CCHC_sf"/>
</dbReference>
<protein>
    <submittedName>
        <fullName evidence="5">Uncharacterized protein LOC104241824</fullName>
    </submittedName>
</protein>
<dbReference type="InterPro" id="IPR001878">
    <property type="entry name" value="Znf_CCHC"/>
</dbReference>
<dbReference type="SUPFAM" id="SSF57756">
    <property type="entry name" value="Retrovirus zinc finger-like domains"/>
    <property type="match status" value="1"/>
</dbReference>
<name>A0A1U7XVW9_NICSY</name>
<feature type="compositionally biased region" description="Polar residues" evidence="2">
    <location>
        <begin position="284"/>
        <end position="312"/>
    </location>
</feature>
<evidence type="ECO:0000313" key="5">
    <source>
        <dbReference type="RefSeq" id="XP_009795078.1"/>
    </source>
</evidence>
<feature type="region of interest" description="Disordered" evidence="2">
    <location>
        <begin position="272"/>
        <end position="319"/>
    </location>
</feature>
<dbReference type="GO" id="GO:0008270">
    <property type="term" value="F:zinc ion binding"/>
    <property type="evidence" value="ECO:0007669"/>
    <property type="project" value="UniProtKB-KW"/>
</dbReference>
<dbReference type="Proteomes" id="UP000189701">
    <property type="component" value="Unplaced"/>
</dbReference>
<gene>
    <name evidence="5" type="primary">LOC104241824</name>
</gene>
<keyword evidence="1" id="KW-0863">Zinc-finger</keyword>
<dbReference type="OrthoDB" id="8048545at2759"/>
<dbReference type="Pfam" id="PF22936">
    <property type="entry name" value="Pol_BBD"/>
    <property type="match status" value="1"/>
</dbReference>
<keyword evidence="1" id="KW-0862">Zinc</keyword>
<keyword evidence="4" id="KW-1185">Reference proteome</keyword>
<sequence>MDGLMRRFRNARRGKIPPRRSRKYNEQDKNDGKCYECERFGHVQAECPDLKRKISRGFNKNKSFGSWSDEDSPEHEEIANLCFMTILKNDMNKLSGCWKDEDTSDDECKDDNENCFIARGETSKEHHRRSRKGKWYLDSACSSHITGDKNLFKEVTKIDGRNVKFGDDSKGKIIGTRTVPFNNNCDITEVYLIDRLKYNLLSISQLCDSRWSYLLTSISDDPWLWHRKLGYASMHLTEKLSKHESSRVYNKCTLCVEESAYVIFDENNSSAEKGITAGDEDQAQEIQETSKSQKSTNGSEVVIESTNKTSNNPPEPLKESTTHIVHLNEWRSELEYPQKFIIGDPSEGMKTKRALKKKANVALISQIEPNKIEETLKDSNWMQAMQEELDQFDKNQIWKLIHKPESVSVIGTKWIFRNKLNEDGKVVRNKARLVAQGYSQQEGVDYDETFALVARLESIRFFWHMHPLRDLGYFRWMLKVPF</sequence>
<keyword evidence="1" id="KW-0479">Metal-binding</keyword>